<organism evidence="2">
    <name type="scientific">Podoviridae sp. ctnCN2</name>
    <dbReference type="NCBI Taxonomy" id="2825274"/>
    <lineage>
        <taxon>Viruses</taxon>
        <taxon>Duplodnaviria</taxon>
        <taxon>Heunggongvirae</taxon>
        <taxon>Uroviricota</taxon>
        <taxon>Caudoviricetes</taxon>
    </lineage>
</organism>
<protein>
    <submittedName>
        <fullName evidence="2">Uncharacterized protein</fullName>
    </submittedName>
</protein>
<evidence type="ECO:0000256" key="1">
    <source>
        <dbReference type="SAM" id="MobiDB-lite"/>
    </source>
</evidence>
<dbReference type="EMBL" id="BK015452">
    <property type="protein sequence ID" value="DAE07605.1"/>
    <property type="molecule type" value="Genomic_DNA"/>
</dbReference>
<accession>A0A8S5PM04</accession>
<feature type="region of interest" description="Disordered" evidence="1">
    <location>
        <begin position="1"/>
        <end position="45"/>
    </location>
</feature>
<sequence length="45" mass="5080">MLDGERCSILAKSSEADGNKQSLWRGERFPNSAASPPRRHYSEFP</sequence>
<reference evidence="2" key="1">
    <citation type="journal article" date="2021" name="Proc. Natl. Acad. Sci. U.S.A.">
        <title>A Catalog of Tens of Thousands of Viruses from Human Metagenomes Reveals Hidden Associations with Chronic Diseases.</title>
        <authorList>
            <person name="Tisza M.J."/>
            <person name="Buck C.B."/>
        </authorList>
    </citation>
    <scope>NUCLEOTIDE SEQUENCE</scope>
    <source>
        <strain evidence="2">CtnCN2</strain>
    </source>
</reference>
<name>A0A8S5PM04_9CAUD</name>
<evidence type="ECO:0000313" key="2">
    <source>
        <dbReference type="EMBL" id="DAE07605.1"/>
    </source>
</evidence>
<proteinExistence type="predicted"/>